<gene>
    <name evidence="1" type="ORF">ACFFLS_01595</name>
</gene>
<proteinExistence type="predicted"/>
<accession>A0ABV6BNU4</accession>
<organism evidence="1 2">
    <name type="scientific">Flavobacterium procerum</name>
    <dbReference type="NCBI Taxonomy" id="1455569"/>
    <lineage>
        <taxon>Bacteria</taxon>
        <taxon>Pseudomonadati</taxon>
        <taxon>Bacteroidota</taxon>
        <taxon>Flavobacteriia</taxon>
        <taxon>Flavobacteriales</taxon>
        <taxon>Flavobacteriaceae</taxon>
        <taxon>Flavobacterium</taxon>
    </lineage>
</organism>
<dbReference type="EMBL" id="JBHLYW010000002">
    <property type="protein sequence ID" value="MFC0075719.1"/>
    <property type="molecule type" value="Genomic_DNA"/>
</dbReference>
<dbReference type="RefSeq" id="WP_379685528.1">
    <property type="nucleotide sequence ID" value="NZ_JBHLYW010000002.1"/>
</dbReference>
<protein>
    <recommendedName>
        <fullName evidence="3">Lipoprotein</fullName>
    </recommendedName>
</protein>
<comment type="caution">
    <text evidence="1">The sequence shown here is derived from an EMBL/GenBank/DDBJ whole genome shotgun (WGS) entry which is preliminary data.</text>
</comment>
<name>A0ABV6BNU4_9FLAO</name>
<evidence type="ECO:0000313" key="2">
    <source>
        <dbReference type="Proteomes" id="UP001589734"/>
    </source>
</evidence>
<keyword evidence="2" id="KW-1185">Reference proteome</keyword>
<reference evidence="1 2" key="1">
    <citation type="submission" date="2024-09" db="EMBL/GenBank/DDBJ databases">
        <authorList>
            <person name="Sun Q."/>
            <person name="Mori K."/>
        </authorList>
    </citation>
    <scope>NUCLEOTIDE SEQUENCE [LARGE SCALE GENOMIC DNA]</scope>
    <source>
        <strain evidence="1 2">CGMCC 1.12926</strain>
    </source>
</reference>
<sequence>MALIFISALFFQGCPSETDETPDRTFFIVNNSTETISVFYIFSESELMPNRFDVKPTLQIMPEIEYEEFLKYDDFDKNRKLRILIYKQSTLENYTWNEIRKLGMYDMKYDFTLEEMKSINYKINYDGNSKALKPINEVTYYK</sequence>
<evidence type="ECO:0008006" key="3">
    <source>
        <dbReference type="Google" id="ProtNLM"/>
    </source>
</evidence>
<evidence type="ECO:0000313" key="1">
    <source>
        <dbReference type="EMBL" id="MFC0075719.1"/>
    </source>
</evidence>
<dbReference type="Proteomes" id="UP001589734">
    <property type="component" value="Unassembled WGS sequence"/>
</dbReference>